<dbReference type="AlphaFoldDB" id="A0A0C4YEZ2"/>
<feature type="transmembrane region" description="Helical" evidence="6">
    <location>
        <begin position="101"/>
        <end position="124"/>
    </location>
</feature>
<feature type="transmembrane region" description="Helical" evidence="6">
    <location>
        <begin position="163"/>
        <end position="184"/>
    </location>
</feature>
<gene>
    <name evidence="7" type="ORF">RR42_m3201</name>
</gene>
<feature type="transmembrane region" description="Helical" evidence="6">
    <location>
        <begin position="248"/>
        <end position="265"/>
    </location>
</feature>
<feature type="transmembrane region" description="Helical" evidence="6">
    <location>
        <begin position="315"/>
        <end position="341"/>
    </location>
</feature>
<feature type="transmembrane region" description="Helical" evidence="6">
    <location>
        <begin position="74"/>
        <end position="95"/>
    </location>
</feature>
<evidence type="ECO:0000256" key="3">
    <source>
        <dbReference type="ARBA" id="ARBA00022692"/>
    </source>
</evidence>
<feature type="transmembrane region" description="Helical" evidence="6">
    <location>
        <begin position="205"/>
        <end position="221"/>
    </location>
</feature>
<keyword evidence="5 6" id="KW-0472">Membrane</keyword>
<feature type="transmembrane region" description="Helical" evidence="6">
    <location>
        <begin position="32"/>
        <end position="54"/>
    </location>
</feature>
<keyword evidence="3 6" id="KW-0812">Transmembrane</keyword>
<proteinExistence type="predicted"/>
<evidence type="ECO:0000256" key="2">
    <source>
        <dbReference type="ARBA" id="ARBA00022475"/>
    </source>
</evidence>
<feature type="transmembrane region" description="Helical" evidence="6">
    <location>
        <begin position="372"/>
        <end position="394"/>
    </location>
</feature>
<name>A0A0C4YEZ2_9BURK</name>
<dbReference type="KEGG" id="cbw:RR42_m3201"/>
<dbReference type="InterPro" id="IPR050833">
    <property type="entry name" value="Poly_Biosynth_Transport"/>
</dbReference>
<evidence type="ECO:0000256" key="5">
    <source>
        <dbReference type="ARBA" id="ARBA00023136"/>
    </source>
</evidence>
<evidence type="ECO:0000256" key="4">
    <source>
        <dbReference type="ARBA" id="ARBA00022989"/>
    </source>
</evidence>
<keyword evidence="4 6" id="KW-1133">Transmembrane helix</keyword>
<evidence type="ECO:0000313" key="7">
    <source>
        <dbReference type="EMBL" id="AJG20569.1"/>
    </source>
</evidence>
<keyword evidence="8" id="KW-1185">Reference proteome</keyword>
<dbReference type="PANTHER" id="PTHR30250">
    <property type="entry name" value="PST FAMILY PREDICTED COLANIC ACID TRANSPORTER"/>
    <property type="match status" value="1"/>
</dbReference>
<dbReference type="STRING" id="68895.RR42_m3201"/>
<organism evidence="7 8">
    <name type="scientific">Cupriavidus basilensis</name>
    <dbReference type="NCBI Taxonomy" id="68895"/>
    <lineage>
        <taxon>Bacteria</taxon>
        <taxon>Pseudomonadati</taxon>
        <taxon>Pseudomonadota</taxon>
        <taxon>Betaproteobacteria</taxon>
        <taxon>Burkholderiales</taxon>
        <taxon>Burkholderiaceae</taxon>
        <taxon>Cupriavidus</taxon>
    </lineage>
</organism>
<dbReference type="GO" id="GO:0005886">
    <property type="term" value="C:plasma membrane"/>
    <property type="evidence" value="ECO:0007669"/>
    <property type="project" value="UniProtKB-SubCell"/>
</dbReference>
<comment type="subcellular location">
    <subcellularLocation>
        <location evidence="1">Cell membrane</location>
        <topology evidence="1">Multi-pass membrane protein</topology>
    </subcellularLocation>
</comment>
<evidence type="ECO:0000256" key="1">
    <source>
        <dbReference type="ARBA" id="ARBA00004651"/>
    </source>
</evidence>
<feature type="transmembrane region" description="Helical" evidence="6">
    <location>
        <begin position="348"/>
        <end position="366"/>
    </location>
</feature>
<evidence type="ECO:0000313" key="8">
    <source>
        <dbReference type="Proteomes" id="UP000031843"/>
    </source>
</evidence>
<keyword evidence="2" id="KW-1003">Cell membrane</keyword>
<dbReference type="PANTHER" id="PTHR30250:SF11">
    <property type="entry name" value="O-ANTIGEN TRANSPORTER-RELATED"/>
    <property type="match status" value="1"/>
</dbReference>
<sequence length="405" mass="42931">MLAERGIQVAAGIGIVAMLARALGPEGFAHFQYAQAVVLIAASVALICGGEVVVPRLVATPSPREQHRLLAHVFSLRIGGAILGYLLMCGFLLLRQPAPDTWAAALLLGIAILLREPFGVVVAWLQAHTNNRPNTLFSLISLCAKGGLVAVLFAAGVHSVPSFASAFAIEAIILAGLLAAYYFARVERCQVRYDIRFTRELMTNGALFWVSFMLMMGARRIDQLVLQPAVPLAEFGAYAACMQILDNYTVVATILAAGVAPVYVYGKPVFATARANIVRIAIGMTAIGLCGALLIAAGAPWIVQLLYGHAFASSAALLQIAALSSTLIFADVGLTVLPVYLRRPDWIAIKWGAVLAVTLAFDLAVVPKYGAWGAVGGYTLGNAVAVAFGICLWWRSRNTLSLAPA</sequence>
<accession>A0A0C4YEZ2</accession>
<feature type="transmembrane region" description="Helical" evidence="6">
    <location>
        <begin position="277"/>
        <end position="303"/>
    </location>
</feature>
<dbReference type="EMBL" id="CP010536">
    <property type="protein sequence ID" value="AJG20569.1"/>
    <property type="molecule type" value="Genomic_DNA"/>
</dbReference>
<protein>
    <submittedName>
        <fullName evidence="7">Membrane protein involved in the export of O-antigen and teichoic acid</fullName>
    </submittedName>
</protein>
<dbReference type="Proteomes" id="UP000031843">
    <property type="component" value="Chromosome main"/>
</dbReference>
<feature type="transmembrane region" description="Helical" evidence="6">
    <location>
        <begin position="136"/>
        <end position="157"/>
    </location>
</feature>
<evidence type="ECO:0000256" key="6">
    <source>
        <dbReference type="SAM" id="Phobius"/>
    </source>
</evidence>
<reference evidence="7 8" key="1">
    <citation type="journal article" date="2015" name="Genome Announc.">
        <title>Complete Genome Sequence of Cupriavidus basilensis 4G11, Isolated from the Oak Ridge Field Research Center Site.</title>
        <authorList>
            <person name="Ray J."/>
            <person name="Waters R.J."/>
            <person name="Skerker J.M."/>
            <person name="Kuehl J.V."/>
            <person name="Price M.N."/>
            <person name="Huang J."/>
            <person name="Chakraborty R."/>
            <person name="Arkin A.P."/>
            <person name="Deutschbauer A."/>
        </authorList>
    </citation>
    <scope>NUCLEOTIDE SEQUENCE [LARGE SCALE GENOMIC DNA]</scope>
    <source>
        <strain evidence="7">4G11</strain>
    </source>
</reference>